<evidence type="ECO:0000313" key="13">
    <source>
        <dbReference type="Proteomes" id="UP000030151"/>
    </source>
</evidence>
<evidence type="ECO:0000256" key="8">
    <source>
        <dbReference type="ARBA" id="ARBA00023274"/>
    </source>
</evidence>
<dbReference type="eggNOG" id="KOG2376">
    <property type="taxonomic scope" value="Eukaryota"/>
</dbReference>
<dbReference type="PANTHER" id="PTHR14094">
    <property type="entry name" value="SIGNAL RECOGNITION PARTICLE 72"/>
    <property type="match status" value="1"/>
</dbReference>
<name>A0A0A1V1A6_9HYPO</name>
<evidence type="ECO:0000256" key="10">
    <source>
        <dbReference type="SAM" id="MobiDB-lite"/>
    </source>
</evidence>
<dbReference type="GO" id="GO:0006614">
    <property type="term" value="P:SRP-dependent cotranslational protein targeting to membrane"/>
    <property type="evidence" value="ECO:0007669"/>
    <property type="project" value="UniProtKB-UniRule"/>
</dbReference>
<evidence type="ECO:0000256" key="1">
    <source>
        <dbReference type="ARBA" id="ARBA00004240"/>
    </source>
</evidence>
<feature type="domain" description="Signal recognition particle SRP72 subunit RNA-binding" evidence="11">
    <location>
        <begin position="549"/>
        <end position="595"/>
    </location>
</feature>
<evidence type="ECO:0000256" key="2">
    <source>
        <dbReference type="ARBA" id="ARBA00004496"/>
    </source>
</evidence>
<comment type="similarity">
    <text evidence="3 9">Belongs to the SRP72 family.</text>
</comment>
<sequence length="646" mass="70081">MPQDPATTLSAMLRGATIDDHDEILKAANAALKANKNDELAQNTRVVALLKLDRFSDACRAISEGGIKLEANCVLERAYALYKLGKLDDATSVLASMGIQKRSLSHLAAQVAYRAENFDEAQSIYNRLLASDPDEEANDLSINLQAAQAQAAWKDISTSIVPDSEKTMVAFELCYNAACANIARGSLQLALKLLQRALALCDASDELTDEDKEEERKPILAQQALVLAKIGDLDRARDIYSSIDISAESEPDFKIITQNNRWALEKKPENPFLVEREVASWMSASSKAKLFKFQSDVLARNASVVDLRAHKVNGVKERVKKATTKDQMPSCNADLNGMSVIGAAAETQGLARKDALRSLLSLSKARPNDTGLVLTIVQLHLERKKLGAALHTLMSFFSRLEGSGDEQSQRVRFSPGLVALAVALKKTQKRETSARAELVRAAEFWRERPTTSVVSLLEEAGIALASSSSRNELNLARVAFTKLHNEKQAPPITSAGLVAAVAASDVSAVEQHIAQLPSVESLVSGIDVESLIDSGVASTVEASAASRKRRSPTAPSSERPSQRRKRIRLPKNFVEGQTPDPERWLPLRDRSTYRPKGKKGRKKVAESTQGGVVKEEETLGLVGGGGVKVEKASASSSSKKKKKGKK</sequence>
<dbReference type="InterPro" id="IPR026270">
    <property type="entry name" value="SRP72"/>
</dbReference>
<dbReference type="Gene3D" id="1.25.40.10">
    <property type="entry name" value="Tetratricopeptide repeat domain"/>
    <property type="match status" value="1"/>
</dbReference>
<gene>
    <name evidence="12" type="ORF">X797_003420</name>
</gene>
<feature type="region of interest" description="Disordered" evidence="10">
    <location>
        <begin position="541"/>
        <end position="646"/>
    </location>
</feature>
<dbReference type="PANTHER" id="PTHR14094:SF9">
    <property type="entry name" value="SIGNAL RECOGNITION PARTICLE SUBUNIT SRP72"/>
    <property type="match status" value="1"/>
</dbReference>
<protein>
    <recommendedName>
        <fullName evidence="4 9">Signal recognition particle subunit SRP72</fullName>
    </recommendedName>
</protein>
<keyword evidence="5 9" id="KW-0963">Cytoplasm</keyword>
<dbReference type="Pfam" id="PF17004">
    <property type="entry name" value="SRP_TPR_like"/>
    <property type="match status" value="1"/>
</dbReference>
<feature type="compositionally biased region" description="Basic residues" evidence="10">
    <location>
        <begin position="593"/>
        <end position="602"/>
    </location>
</feature>
<dbReference type="InterPro" id="IPR013699">
    <property type="entry name" value="Signal_recog_part_SRP72_RNA-bd"/>
</dbReference>
<organism evidence="12 13">
    <name type="scientific">Metarhizium robertsii</name>
    <dbReference type="NCBI Taxonomy" id="568076"/>
    <lineage>
        <taxon>Eukaryota</taxon>
        <taxon>Fungi</taxon>
        <taxon>Dikarya</taxon>
        <taxon>Ascomycota</taxon>
        <taxon>Pezizomycotina</taxon>
        <taxon>Sordariomycetes</taxon>
        <taxon>Hypocreomycetidae</taxon>
        <taxon>Hypocreales</taxon>
        <taxon>Clavicipitaceae</taxon>
        <taxon>Metarhizium</taxon>
    </lineage>
</organism>
<evidence type="ECO:0000256" key="7">
    <source>
        <dbReference type="ARBA" id="ARBA00023135"/>
    </source>
</evidence>
<dbReference type="Proteomes" id="UP000030151">
    <property type="component" value="Unassembled WGS sequence"/>
</dbReference>
<dbReference type="InterPro" id="IPR031545">
    <property type="entry name" value="SRP72_TPR-like"/>
</dbReference>
<evidence type="ECO:0000256" key="9">
    <source>
        <dbReference type="PIRNR" id="PIRNR038922"/>
    </source>
</evidence>
<reference evidence="12 13" key="1">
    <citation type="submission" date="2014-02" db="EMBL/GenBank/DDBJ databases">
        <title>The genome sequence of the entomopathogenic fungus Metarhizium robertsii ARSEF 2575.</title>
        <authorList>
            <person name="Giuliano Garisto Donzelli B."/>
            <person name="Roe B.A."/>
            <person name="Macmil S.L."/>
            <person name="Krasnoff S.B."/>
            <person name="Gibson D.M."/>
        </authorList>
    </citation>
    <scope>NUCLEOTIDE SEQUENCE [LARGE SCALE GENOMIC DNA]</scope>
    <source>
        <strain evidence="12 13">ARSEF 2575</strain>
    </source>
</reference>
<evidence type="ECO:0000256" key="4">
    <source>
        <dbReference type="ARBA" id="ARBA00018350"/>
    </source>
</evidence>
<evidence type="ECO:0000313" key="12">
    <source>
        <dbReference type="EMBL" id="EXV03620.1"/>
    </source>
</evidence>
<evidence type="ECO:0000256" key="5">
    <source>
        <dbReference type="ARBA" id="ARBA00022490"/>
    </source>
</evidence>
<proteinExistence type="inferred from homology"/>
<evidence type="ECO:0000256" key="6">
    <source>
        <dbReference type="ARBA" id="ARBA00022824"/>
    </source>
</evidence>
<feature type="compositionally biased region" description="Basic and acidic residues" evidence="10">
    <location>
        <begin position="580"/>
        <end position="592"/>
    </location>
</feature>
<dbReference type="HOGENOM" id="CLU_013808_3_0_1"/>
<evidence type="ECO:0000256" key="3">
    <source>
        <dbReference type="ARBA" id="ARBA00007676"/>
    </source>
</evidence>
<accession>A0A0A1V1A6</accession>
<evidence type="ECO:0000259" key="11">
    <source>
        <dbReference type="Pfam" id="PF08492"/>
    </source>
</evidence>
<dbReference type="GO" id="GO:0005786">
    <property type="term" value="C:signal recognition particle, endoplasmic reticulum targeting"/>
    <property type="evidence" value="ECO:0007669"/>
    <property type="project" value="UniProtKB-UniRule"/>
</dbReference>
<dbReference type="Pfam" id="PF08492">
    <property type="entry name" value="SRP72"/>
    <property type="match status" value="1"/>
</dbReference>
<dbReference type="SUPFAM" id="SSF48452">
    <property type="entry name" value="TPR-like"/>
    <property type="match status" value="1"/>
</dbReference>
<dbReference type="GO" id="GO:0008312">
    <property type="term" value="F:7S RNA binding"/>
    <property type="evidence" value="ECO:0007669"/>
    <property type="project" value="InterPro"/>
</dbReference>
<dbReference type="InterPro" id="IPR011990">
    <property type="entry name" value="TPR-like_helical_dom_sf"/>
</dbReference>
<dbReference type="AlphaFoldDB" id="A0A0A1V1A6"/>
<dbReference type="GO" id="GO:0005783">
    <property type="term" value="C:endoplasmic reticulum"/>
    <property type="evidence" value="ECO:0007669"/>
    <property type="project" value="UniProtKB-SubCell"/>
</dbReference>
<comment type="subcellular location">
    <subcellularLocation>
        <location evidence="2 9">Cytoplasm</location>
    </subcellularLocation>
    <subcellularLocation>
        <location evidence="1">Endoplasmic reticulum</location>
    </subcellularLocation>
</comment>
<keyword evidence="6" id="KW-0256">Endoplasmic reticulum</keyword>
<dbReference type="PIRSF" id="PIRSF038922">
    <property type="entry name" value="SRP72"/>
    <property type="match status" value="1"/>
</dbReference>
<keyword evidence="8 9" id="KW-0687">Ribonucleoprotein</keyword>
<keyword evidence="7 9" id="KW-0733">Signal recognition particle</keyword>
<dbReference type="EMBL" id="JELW01000003">
    <property type="protein sequence ID" value="EXV03620.1"/>
    <property type="molecule type" value="Genomic_DNA"/>
</dbReference>
<comment type="function">
    <text evidence="9">Component of the signal recognition particle (SRP) complex, a ribonucleoprotein complex that mediates the cotranslational targeting of secretory and membrane proteins to the endoplasmic reticulum (ER).</text>
</comment>
<comment type="caution">
    <text evidence="12">The sequence shown here is derived from an EMBL/GenBank/DDBJ whole genome shotgun (WGS) entry which is preliminary data.</text>
</comment>
<dbReference type="GO" id="GO:0043022">
    <property type="term" value="F:ribosome binding"/>
    <property type="evidence" value="ECO:0007669"/>
    <property type="project" value="TreeGrafter"/>
</dbReference>
<dbReference type="OrthoDB" id="5421607at2759"/>